<dbReference type="AlphaFoldDB" id="A0A2G8LLJ3"/>
<evidence type="ECO:0000313" key="4">
    <source>
        <dbReference type="Proteomes" id="UP000230750"/>
    </source>
</evidence>
<accession>A0A2G8LLJ3</accession>
<dbReference type="InterPro" id="IPR052108">
    <property type="entry name" value="MEGF/SIB"/>
</dbReference>
<evidence type="ECO:0000313" key="3">
    <source>
        <dbReference type="EMBL" id="PIK61113.1"/>
    </source>
</evidence>
<reference evidence="3 4" key="1">
    <citation type="journal article" date="2017" name="PLoS Biol.">
        <title>The sea cucumber genome provides insights into morphological evolution and visceral regeneration.</title>
        <authorList>
            <person name="Zhang X."/>
            <person name="Sun L."/>
            <person name="Yuan J."/>
            <person name="Sun Y."/>
            <person name="Gao Y."/>
            <person name="Zhang L."/>
            <person name="Li S."/>
            <person name="Dai H."/>
            <person name="Hamel J.F."/>
            <person name="Liu C."/>
            <person name="Yu Y."/>
            <person name="Liu S."/>
            <person name="Lin W."/>
            <person name="Guo K."/>
            <person name="Jin S."/>
            <person name="Xu P."/>
            <person name="Storey K.B."/>
            <person name="Huan P."/>
            <person name="Zhang T."/>
            <person name="Zhou Y."/>
            <person name="Zhang J."/>
            <person name="Lin C."/>
            <person name="Li X."/>
            <person name="Xing L."/>
            <person name="Huo D."/>
            <person name="Sun M."/>
            <person name="Wang L."/>
            <person name="Mercier A."/>
            <person name="Li F."/>
            <person name="Yang H."/>
            <person name="Xiang J."/>
        </authorList>
    </citation>
    <scope>NUCLEOTIDE SEQUENCE [LARGE SCALE GENOMIC DNA]</scope>
    <source>
        <strain evidence="3">Shaxun</strain>
        <tissue evidence="3">Muscle</tissue>
    </source>
</reference>
<protein>
    <recommendedName>
        <fullName evidence="2">EGF-like domain-containing protein</fullName>
    </recommendedName>
</protein>
<dbReference type="PANTHER" id="PTHR24035">
    <property type="entry name" value="MULTIPLE EPIDERMAL GROWTH FACTOR-LIKE DOMAINS PROTEIN"/>
    <property type="match status" value="1"/>
</dbReference>
<dbReference type="SUPFAM" id="SSF49899">
    <property type="entry name" value="Concanavalin A-like lectins/glucanases"/>
    <property type="match status" value="1"/>
</dbReference>
<sequence length="724" mass="80170">MEVQIRQISCSNMQACITAIALKFEGSELVVQAPEAIEEQPLFVLDGAQISWDTALSHGYQITAPTAGIYVIMGPSNFKMELQTQGIYFRVQLSVTVTYTTYGICGPALVSDDSCNDPENDPECVLRNYGPVSYHRYHGIDRRIIIGYCGRYRLSIVDSIIYKTFMEGPLRITWLLRYRRLVATAFTSVVVVSQHYLFHQEALHPVDRAPFSSIVAPVWQPSDIPVTPVSVVDIEFTTVIEFGCPELEEAARESCNYLLRSGPIFDACHSLQSELDNAYHECLETIAITSQDHRGMDVALAFSYECQAQLDLDDWPGRGLCGLLPGLYHLGYGGDDCSDRCNYGVFTAGSCHCFNGYWGAHCDQLCVTNDDTGVPCGGRGECNQYSGGCLCLEQWRGNDNCTSCSMGWDGADCTTSVIVLPPESDIFTCSVRATTLVNFEGVAYQMRTEGIYRLTNNSDMDIQISRRREGELEMSVDAIGFGIGAVGITIRSTLNFQSVVHINGQQESLDEIFTIDSESSLRKVSSTSYELNDAPLRLVRYQYRRYLIRRSCRLPADIFPGDGNLGFGVWVPPLLGSGVIPDGPFTGAIDDIRVWDRYFDGNAVLNLRDRLSAPPDGLRNHWSCDEGEGYEAGDSIGGSHMPLTNIGSNSPEWILSDVPLPPLALPEDLSLNPEDLLPWIKDFCYAVILSGPIDEHCHLGEPSSLRYYQQCLDDVFRANSTDAA</sequence>
<dbReference type="PANTHER" id="PTHR24035:SF109">
    <property type="entry name" value="PROTEIN DRAPER"/>
    <property type="match status" value="1"/>
</dbReference>
<evidence type="ECO:0000256" key="1">
    <source>
        <dbReference type="ARBA" id="ARBA00023157"/>
    </source>
</evidence>
<evidence type="ECO:0000259" key="2">
    <source>
        <dbReference type="PROSITE" id="PS00022"/>
    </source>
</evidence>
<gene>
    <name evidence="3" type="ORF">BSL78_01938</name>
</gene>
<feature type="domain" description="EGF-like" evidence="2">
    <location>
        <begin position="351"/>
        <end position="362"/>
    </location>
</feature>
<keyword evidence="1" id="KW-1015">Disulfide bond</keyword>
<dbReference type="InterPro" id="IPR000742">
    <property type="entry name" value="EGF"/>
</dbReference>
<organism evidence="3 4">
    <name type="scientific">Stichopus japonicus</name>
    <name type="common">Sea cucumber</name>
    <dbReference type="NCBI Taxonomy" id="307972"/>
    <lineage>
        <taxon>Eukaryota</taxon>
        <taxon>Metazoa</taxon>
        <taxon>Echinodermata</taxon>
        <taxon>Eleutherozoa</taxon>
        <taxon>Echinozoa</taxon>
        <taxon>Holothuroidea</taxon>
        <taxon>Aspidochirotacea</taxon>
        <taxon>Aspidochirotida</taxon>
        <taxon>Stichopodidae</taxon>
        <taxon>Apostichopus</taxon>
    </lineage>
</organism>
<dbReference type="InterPro" id="IPR013320">
    <property type="entry name" value="ConA-like_dom_sf"/>
</dbReference>
<comment type="caution">
    <text evidence="3">The sequence shown here is derived from an EMBL/GenBank/DDBJ whole genome shotgun (WGS) entry which is preliminary data.</text>
</comment>
<keyword evidence="4" id="KW-1185">Reference proteome</keyword>
<name>A0A2G8LLJ3_STIJA</name>
<dbReference type="STRING" id="307972.A0A2G8LLJ3"/>
<dbReference type="OrthoDB" id="5975630at2759"/>
<dbReference type="EMBL" id="MRZV01000040">
    <property type="protein sequence ID" value="PIK61113.1"/>
    <property type="molecule type" value="Genomic_DNA"/>
</dbReference>
<dbReference type="Gene3D" id="2.60.120.200">
    <property type="match status" value="1"/>
</dbReference>
<proteinExistence type="predicted"/>
<dbReference type="PROSITE" id="PS00022">
    <property type="entry name" value="EGF_1"/>
    <property type="match status" value="1"/>
</dbReference>
<dbReference type="Proteomes" id="UP000230750">
    <property type="component" value="Unassembled WGS sequence"/>
</dbReference>